<dbReference type="PANTHER" id="PTHR36699:SF1">
    <property type="entry name" value="L,D-TRANSPEPTIDASE YAFK-RELATED"/>
    <property type="match status" value="1"/>
</dbReference>
<gene>
    <name evidence="10" type="ORF">G8D99_02725</name>
</gene>
<name>A0A6G8S1S4_9GAMM</name>
<feature type="transmembrane region" description="Helical" evidence="8">
    <location>
        <begin position="7"/>
        <end position="24"/>
    </location>
</feature>
<feature type="active site" description="Proton donor/acceptor" evidence="7">
    <location>
        <position position="151"/>
    </location>
</feature>
<dbReference type="GO" id="GO:0071555">
    <property type="term" value="P:cell wall organization"/>
    <property type="evidence" value="ECO:0007669"/>
    <property type="project" value="UniProtKB-UniRule"/>
</dbReference>
<evidence type="ECO:0000259" key="9">
    <source>
        <dbReference type="PROSITE" id="PS52029"/>
    </source>
</evidence>
<dbReference type="GO" id="GO:0004180">
    <property type="term" value="F:carboxypeptidase activity"/>
    <property type="evidence" value="ECO:0007669"/>
    <property type="project" value="UniProtKB-ARBA"/>
</dbReference>
<dbReference type="GO" id="GO:0009252">
    <property type="term" value="P:peptidoglycan biosynthetic process"/>
    <property type="evidence" value="ECO:0007669"/>
    <property type="project" value="UniProtKB-UniPathway"/>
</dbReference>
<dbReference type="Pfam" id="PF03734">
    <property type="entry name" value="YkuD"/>
    <property type="match status" value="1"/>
</dbReference>
<proteinExistence type="inferred from homology"/>
<evidence type="ECO:0000256" key="7">
    <source>
        <dbReference type="PROSITE-ProRule" id="PRU01373"/>
    </source>
</evidence>
<evidence type="ECO:0000256" key="4">
    <source>
        <dbReference type="ARBA" id="ARBA00022960"/>
    </source>
</evidence>
<evidence type="ECO:0000313" key="10">
    <source>
        <dbReference type="EMBL" id="QIO08040.1"/>
    </source>
</evidence>
<keyword evidence="3" id="KW-0808">Transferase</keyword>
<evidence type="ECO:0000313" key="11">
    <source>
        <dbReference type="Proteomes" id="UP000501939"/>
    </source>
</evidence>
<keyword evidence="8" id="KW-0472">Membrane</keyword>
<dbReference type="KEGG" id="alj:G8D99_02725"/>
<feature type="domain" description="L,D-TPase catalytic" evidence="9">
    <location>
        <begin position="61"/>
        <end position="202"/>
    </location>
</feature>
<evidence type="ECO:0000256" key="5">
    <source>
        <dbReference type="ARBA" id="ARBA00022984"/>
    </source>
</evidence>
<dbReference type="RefSeq" id="WP_166322401.1">
    <property type="nucleotide sequence ID" value="NZ_CP049916.1"/>
</dbReference>
<reference evidence="10 11" key="1">
    <citation type="submission" date="2020-03" db="EMBL/GenBank/DDBJ databases">
        <authorList>
            <person name="Zhu W."/>
        </authorList>
    </citation>
    <scope>NUCLEOTIDE SEQUENCE [LARGE SCALE GENOMIC DNA]</scope>
    <source>
        <strain evidence="10 11">185</strain>
    </source>
</reference>
<keyword evidence="11" id="KW-1185">Reference proteome</keyword>
<evidence type="ECO:0000256" key="3">
    <source>
        <dbReference type="ARBA" id="ARBA00022679"/>
    </source>
</evidence>
<accession>A0A6G8S1S4</accession>
<keyword evidence="4 7" id="KW-0133">Cell shape</keyword>
<comment type="pathway">
    <text evidence="1 7">Cell wall biogenesis; peptidoglycan biosynthesis.</text>
</comment>
<dbReference type="InterPro" id="IPR005490">
    <property type="entry name" value="LD_TPept_cat_dom"/>
</dbReference>
<keyword evidence="6 7" id="KW-0961">Cell wall biogenesis/degradation</keyword>
<dbReference type="PANTHER" id="PTHR36699">
    <property type="entry name" value="LD-TRANSPEPTIDASE"/>
    <property type="match status" value="1"/>
</dbReference>
<evidence type="ECO:0000256" key="1">
    <source>
        <dbReference type="ARBA" id="ARBA00004752"/>
    </source>
</evidence>
<evidence type="ECO:0000256" key="2">
    <source>
        <dbReference type="ARBA" id="ARBA00005992"/>
    </source>
</evidence>
<dbReference type="Proteomes" id="UP000501939">
    <property type="component" value="Chromosome"/>
</dbReference>
<evidence type="ECO:0000256" key="8">
    <source>
        <dbReference type="SAM" id="Phobius"/>
    </source>
</evidence>
<protein>
    <submittedName>
        <fullName evidence="10">L,D-transpeptidase family protein</fullName>
    </submittedName>
</protein>
<dbReference type="PROSITE" id="PS52029">
    <property type="entry name" value="LD_TPASE"/>
    <property type="match status" value="1"/>
</dbReference>
<dbReference type="GO" id="GO:0016740">
    <property type="term" value="F:transferase activity"/>
    <property type="evidence" value="ECO:0007669"/>
    <property type="project" value="UniProtKB-KW"/>
</dbReference>
<keyword evidence="8" id="KW-1133">Transmembrane helix</keyword>
<dbReference type="GO" id="GO:0008360">
    <property type="term" value="P:regulation of cell shape"/>
    <property type="evidence" value="ECO:0007669"/>
    <property type="project" value="UniProtKB-UniRule"/>
</dbReference>
<dbReference type="CDD" id="cd16913">
    <property type="entry name" value="YkuD_like"/>
    <property type="match status" value="1"/>
</dbReference>
<dbReference type="UniPathway" id="UPA00219"/>
<dbReference type="AlphaFoldDB" id="A0A6G8S1S4"/>
<dbReference type="SUPFAM" id="SSF141523">
    <property type="entry name" value="L,D-transpeptidase catalytic domain-like"/>
    <property type="match status" value="1"/>
</dbReference>
<sequence>MHNNKNLFWLIFSIIFMVILVIAYNKYSQFIPTSAEALTQDQTYSLNAVDIQNIRQNSPITDIHVYKAKRLVQLRHDTQIIRSYSMRLGFDPIGHKVQEGDGKTPEGHYVIDWRNPNSQFYKSLHISYPNAEDKKKAQDLGVSPGGDIMIHGSANHQQLKALPQLMDYLPQKDWTWGCVAVRNTDMDEIWQLVDNGTPIMIYP</sequence>
<keyword evidence="5 7" id="KW-0573">Peptidoglycan synthesis</keyword>
<feature type="active site" description="Nucleophile" evidence="7">
    <location>
        <position position="178"/>
    </location>
</feature>
<dbReference type="InterPro" id="IPR038063">
    <property type="entry name" value="Transpep_catalytic_dom"/>
</dbReference>
<organism evidence="10 11">
    <name type="scientific">Acinetobacter lanii</name>
    <dbReference type="NCBI Taxonomy" id="2715163"/>
    <lineage>
        <taxon>Bacteria</taxon>
        <taxon>Pseudomonadati</taxon>
        <taxon>Pseudomonadota</taxon>
        <taxon>Gammaproteobacteria</taxon>
        <taxon>Moraxellales</taxon>
        <taxon>Moraxellaceae</taxon>
        <taxon>Acinetobacter</taxon>
    </lineage>
</organism>
<comment type="similarity">
    <text evidence="2">Belongs to the YkuD family.</text>
</comment>
<keyword evidence="8" id="KW-0812">Transmembrane</keyword>
<evidence type="ECO:0000256" key="6">
    <source>
        <dbReference type="ARBA" id="ARBA00023316"/>
    </source>
</evidence>
<dbReference type="EMBL" id="CP049916">
    <property type="protein sequence ID" value="QIO08040.1"/>
    <property type="molecule type" value="Genomic_DNA"/>
</dbReference>
<dbReference type="Gene3D" id="2.40.440.10">
    <property type="entry name" value="L,D-transpeptidase catalytic domain-like"/>
    <property type="match status" value="1"/>
</dbReference>